<protein>
    <submittedName>
        <fullName evidence="2">Uncharacterized protein</fullName>
    </submittedName>
</protein>
<feature type="region of interest" description="Disordered" evidence="1">
    <location>
        <begin position="47"/>
        <end position="68"/>
    </location>
</feature>
<organism evidence="2 3">
    <name type="scientific">Datura stramonium</name>
    <name type="common">Jimsonweed</name>
    <name type="synonym">Common thornapple</name>
    <dbReference type="NCBI Taxonomy" id="4076"/>
    <lineage>
        <taxon>Eukaryota</taxon>
        <taxon>Viridiplantae</taxon>
        <taxon>Streptophyta</taxon>
        <taxon>Embryophyta</taxon>
        <taxon>Tracheophyta</taxon>
        <taxon>Spermatophyta</taxon>
        <taxon>Magnoliopsida</taxon>
        <taxon>eudicotyledons</taxon>
        <taxon>Gunneridae</taxon>
        <taxon>Pentapetalae</taxon>
        <taxon>asterids</taxon>
        <taxon>lamiids</taxon>
        <taxon>Solanales</taxon>
        <taxon>Solanaceae</taxon>
        <taxon>Solanoideae</taxon>
        <taxon>Datureae</taxon>
        <taxon>Datura</taxon>
    </lineage>
</organism>
<feature type="compositionally biased region" description="Basic and acidic residues" evidence="1">
    <location>
        <begin position="58"/>
        <end position="68"/>
    </location>
</feature>
<accession>A0ABS8WVG4</accession>
<name>A0ABS8WVG4_DATST</name>
<evidence type="ECO:0000256" key="1">
    <source>
        <dbReference type="SAM" id="MobiDB-lite"/>
    </source>
</evidence>
<dbReference type="Proteomes" id="UP000823775">
    <property type="component" value="Unassembled WGS sequence"/>
</dbReference>
<feature type="non-terminal residue" evidence="2">
    <location>
        <position position="1"/>
    </location>
</feature>
<dbReference type="EMBL" id="JACEIK010012007">
    <property type="protein sequence ID" value="MCE3216000.1"/>
    <property type="molecule type" value="Genomic_DNA"/>
</dbReference>
<gene>
    <name evidence="2" type="ORF">HAX54_004363</name>
</gene>
<sequence>TYLGYRIVHRTYGNWVVPFEWDIRPAPKIQKSYTVVGGSSPKLPRFIRQPGASGEVRPFYHDSSHGVE</sequence>
<evidence type="ECO:0000313" key="3">
    <source>
        <dbReference type="Proteomes" id="UP000823775"/>
    </source>
</evidence>
<proteinExistence type="predicted"/>
<comment type="caution">
    <text evidence="2">The sequence shown here is derived from an EMBL/GenBank/DDBJ whole genome shotgun (WGS) entry which is preliminary data.</text>
</comment>
<keyword evidence="3" id="KW-1185">Reference proteome</keyword>
<evidence type="ECO:0000313" key="2">
    <source>
        <dbReference type="EMBL" id="MCE3216000.1"/>
    </source>
</evidence>
<reference evidence="2 3" key="1">
    <citation type="journal article" date="2021" name="BMC Genomics">
        <title>Datura genome reveals duplications of psychoactive alkaloid biosynthetic genes and high mutation rate following tissue culture.</title>
        <authorList>
            <person name="Rajewski A."/>
            <person name="Carter-House D."/>
            <person name="Stajich J."/>
            <person name="Litt A."/>
        </authorList>
    </citation>
    <scope>NUCLEOTIDE SEQUENCE [LARGE SCALE GENOMIC DNA]</scope>
    <source>
        <strain evidence="2">AR-01</strain>
    </source>
</reference>